<reference evidence="2" key="1">
    <citation type="submission" date="2020-01" db="EMBL/GenBank/DDBJ databases">
        <authorList>
            <person name="Rat A."/>
        </authorList>
    </citation>
    <scope>NUCLEOTIDE SEQUENCE</scope>
    <source>
        <strain evidence="2">LMG 28251</strain>
    </source>
</reference>
<dbReference type="AlphaFoldDB" id="A0AAF1JUW7"/>
<keyword evidence="1" id="KW-0812">Transmembrane</keyword>
<gene>
    <name evidence="2" type="ORF">GXW79_02600</name>
</gene>
<feature type="transmembrane region" description="Helical" evidence="1">
    <location>
        <begin position="68"/>
        <end position="93"/>
    </location>
</feature>
<dbReference type="RefSeq" id="WP_211872668.1">
    <property type="nucleotide sequence ID" value="NZ_JAAEDH010000002.1"/>
</dbReference>
<keyword evidence="1" id="KW-1133">Transmembrane helix</keyword>
<keyword evidence="1" id="KW-0472">Membrane</keyword>
<name>A0AAF1JUW7_9PROT</name>
<accession>A0AAF1JUW7</accession>
<evidence type="ECO:0000313" key="3">
    <source>
        <dbReference type="Proteomes" id="UP001196068"/>
    </source>
</evidence>
<keyword evidence="3" id="KW-1185">Reference proteome</keyword>
<dbReference type="EMBL" id="JAAEDH010000002">
    <property type="protein sequence ID" value="MBR0653961.1"/>
    <property type="molecule type" value="Genomic_DNA"/>
</dbReference>
<evidence type="ECO:0000256" key="1">
    <source>
        <dbReference type="SAM" id="Phobius"/>
    </source>
</evidence>
<feature type="transmembrane region" description="Helical" evidence="1">
    <location>
        <begin position="160"/>
        <end position="184"/>
    </location>
</feature>
<reference evidence="2" key="2">
    <citation type="journal article" date="2021" name="Syst. Appl. Microbiol.">
        <title>Roseomonas hellenica sp. nov., isolated from roots of wild-growing Alkanna tinctoria.</title>
        <authorList>
            <person name="Rat A."/>
            <person name="Naranjo H.D."/>
            <person name="Lebbe L."/>
            <person name="Cnockaert M."/>
            <person name="Krigas N."/>
            <person name="Grigoriadou K."/>
            <person name="Maloupa E."/>
            <person name="Willems A."/>
        </authorList>
    </citation>
    <scope>NUCLEOTIDE SEQUENCE</scope>
    <source>
        <strain evidence="2">LMG 28251</strain>
    </source>
</reference>
<organism evidence="2 3">
    <name type="scientific">Plastoroseomonas arctica</name>
    <dbReference type="NCBI Taxonomy" id="1509237"/>
    <lineage>
        <taxon>Bacteria</taxon>
        <taxon>Pseudomonadati</taxon>
        <taxon>Pseudomonadota</taxon>
        <taxon>Alphaproteobacteria</taxon>
        <taxon>Acetobacterales</taxon>
        <taxon>Acetobacteraceae</taxon>
        <taxon>Plastoroseomonas</taxon>
    </lineage>
</organism>
<feature type="transmembrane region" description="Helical" evidence="1">
    <location>
        <begin position="34"/>
        <end position="56"/>
    </location>
</feature>
<comment type="caution">
    <text evidence="2">The sequence shown here is derived from an EMBL/GenBank/DDBJ whole genome shotgun (WGS) entry which is preliminary data.</text>
</comment>
<dbReference type="Proteomes" id="UP001196068">
    <property type="component" value="Unassembled WGS sequence"/>
</dbReference>
<sequence>MSGAKPPEEPAALAHIERTLAEAYRKEIDQEENIWRSLPFFAATLALQLAALFQLVERLPPLSSWGGWIAVGFLTLSAIATLVALGFLAACIYPQKFRYLAPDEDLLNHARLLIQDEADQASGAGFSALVSLKETLALQYAIGAQHNRTINKFRERLRSIAGLATLLSVVLTLFLVAATFGYYVPRTR</sequence>
<proteinExistence type="predicted"/>
<protein>
    <submittedName>
        <fullName evidence="2">Uncharacterized protein</fullName>
    </submittedName>
</protein>
<evidence type="ECO:0000313" key="2">
    <source>
        <dbReference type="EMBL" id="MBR0653961.1"/>
    </source>
</evidence>